<reference evidence="2" key="2">
    <citation type="submission" date="2025-08" db="UniProtKB">
        <authorList>
            <consortium name="RefSeq"/>
        </authorList>
    </citation>
    <scope>IDENTIFICATION</scope>
    <source>
        <tissue evidence="2">Leaf</tissue>
    </source>
</reference>
<reference evidence="1" key="1">
    <citation type="journal article" date="2014" name="Nat. Commun.">
        <title>The tobacco genome sequence and its comparison with those of tomato and potato.</title>
        <authorList>
            <person name="Sierro N."/>
            <person name="Battey J.N."/>
            <person name="Ouadi S."/>
            <person name="Bakaher N."/>
            <person name="Bovet L."/>
            <person name="Willig A."/>
            <person name="Goepfert S."/>
            <person name="Peitsch M.C."/>
            <person name="Ivanov N.V."/>
        </authorList>
    </citation>
    <scope>NUCLEOTIDE SEQUENCE [LARGE SCALE GENOMIC DNA]</scope>
</reference>
<evidence type="ECO:0000313" key="2">
    <source>
        <dbReference type="RefSeq" id="XP_075076550.1"/>
    </source>
</evidence>
<protein>
    <submittedName>
        <fullName evidence="2">Uncharacterized protein LOC107815803</fullName>
    </submittedName>
</protein>
<proteinExistence type="predicted"/>
<dbReference type="Proteomes" id="UP000790787">
    <property type="component" value="Chromosome 1"/>
</dbReference>
<sequence length="685" mass="79010">MLKLNGNWDHYGRFRDFEVDAIVVDENASYGILISTIAEQLSIDTSDKIVEIKYIVNDNCPPMEIRNDMGVRVYMETKKENKNLGSYPLCISVRDFNMELAITNDSTSAGSSGSLNLLEIPSSPAIEEYQSEIITESTQTYIEEGQVYQDKQTVVVAMKNFSVMHKFQFRVKRSSHRSYWLICVAENCKWHFKATSINDSAMFKIRSFSRQHTCSLLDETFIQRKRTAAVVGSMVVPKYCDPKTIYTPKDIQTDMLSEHGLNLSYMQAWRAKEKDLQFLRGNPSDSYSKLPKYFYILEETYPSSVVKLKKAADDCFLYVFVALCTSISGWQHCRPILVVDGTFLKSAYRGIMLTASTMDAAGTIFPLAYDVVDSENDASWKWFFEQFKEAYGEKPSMCVVSDRNESILKATSIVYPGMPHYSSRSYTLDEFNERMLKIEEVDPRVKSYLYDIGYHRWSRVHATVNRTFTMTSNIAEPLNAITKEARELPIFDLLEYMRTLLECWTKEKLLKAKGTFTYLGYKFNKELDDNNTLSQKLRVRASTDHIHTVLDGVKRYIVCLENKKCSCGQFQLDELPCAHALAALRHRKETYENYCSPYYTRKSLLLTYEMPVNPLPDESKWDVPQHILDEVVKPPAGDKRQPERPHKERYKTFDEIKSKKYKVSCGNCGGEGHNKRTCKNTPKKK</sequence>
<dbReference type="RefSeq" id="XP_075076550.1">
    <property type="nucleotide sequence ID" value="XM_075220449.1"/>
</dbReference>
<organism evidence="1 2">
    <name type="scientific">Nicotiana tabacum</name>
    <name type="common">Common tobacco</name>
    <dbReference type="NCBI Taxonomy" id="4097"/>
    <lineage>
        <taxon>Eukaryota</taxon>
        <taxon>Viridiplantae</taxon>
        <taxon>Streptophyta</taxon>
        <taxon>Embryophyta</taxon>
        <taxon>Tracheophyta</taxon>
        <taxon>Spermatophyta</taxon>
        <taxon>Magnoliopsida</taxon>
        <taxon>eudicotyledons</taxon>
        <taxon>Gunneridae</taxon>
        <taxon>Pentapetalae</taxon>
        <taxon>asterids</taxon>
        <taxon>lamiids</taxon>
        <taxon>Solanales</taxon>
        <taxon>Solanaceae</taxon>
        <taxon>Nicotianoideae</taxon>
        <taxon>Nicotianeae</taxon>
        <taxon>Nicotiana</taxon>
    </lineage>
</organism>
<name>A0AC58RUY7_TOBAC</name>
<accession>A0AC58RUY7</accession>
<keyword evidence="1" id="KW-1185">Reference proteome</keyword>
<evidence type="ECO:0000313" key="1">
    <source>
        <dbReference type="Proteomes" id="UP000790787"/>
    </source>
</evidence>
<gene>
    <name evidence="2" type="primary">LOC107815803</name>
</gene>